<dbReference type="GO" id="GO:0008360">
    <property type="term" value="P:regulation of cell shape"/>
    <property type="evidence" value="ECO:0007669"/>
    <property type="project" value="UniProtKB-KW"/>
</dbReference>
<evidence type="ECO:0000256" key="5">
    <source>
        <dbReference type="ARBA" id="ARBA00022984"/>
    </source>
</evidence>
<evidence type="ECO:0000256" key="2">
    <source>
        <dbReference type="ARBA" id="ARBA00022729"/>
    </source>
</evidence>
<dbReference type="Pfam" id="PF00768">
    <property type="entry name" value="Peptidase_S11"/>
    <property type="match status" value="1"/>
</dbReference>
<dbReference type="Gene3D" id="3.40.710.10">
    <property type="entry name" value="DD-peptidase/beta-lactamase superfamily"/>
    <property type="match status" value="1"/>
</dbReference>
<reference evidence="11 12" key="1">
    <citation type="journal article" date="2015" name="Nature">
        <title>rRNA introns, odd ribosomes, and small enigmatic genomes across a large radiation of phyla.</title>
        <authorList>
            <person name="Brown C.T."/>
            <person name="Hug L.A."/>
            <person name="Thomas B.C."/>
            <person name="Sharon I."/>
            <person name="Castelle C.J."/>
            <person name="Singh A."/>
            <person name="Wilkins M.J."/>
            <person name="Williams K.H."/>
            <person name="Banfield J.F."/>
        </authorList>
    </citation>
    <scope>NUCLEOTIDE SEQUENCE [LARGE SCALE GENOMIC DNA]</scope>
</reference>
<protein>
    <submittedName>
        <fullName evidence="11">D-Ala-D-Ala carboxypeptidase</fullName>
    </submittedName>
</protein>
<dbReference type="GO" id="GO:0071555">
    <property type="term" value="P:cell wall organization"/>
    <property type="evidence" value="ECO:0007669"/>
    <property type="project" value="UniProtKB-KW"/>
</dbReference>
<evidence type="ECO:0000256" key="7">
    <source>
        <dbReference type="PIRSR" id="PIRSR618044-1"/>
    </source>
</evidence>
<dbReference type="EMBL" id="LBUT01000013">
    <property type="protein sequence ID" value="KKQ69661.1"/>
    <property type="molecule type" value="Genomic_DNA"/>
</dbReference>
<gene>
    <name evidence="11" type="ORF">US90_C0013G0002</name>
</gene>
<dbReference type="PANTHER" id="PTHR21581:SF6">
    <property type="entry name" value="TRAFFICKING PROTEIN PARTICLE COMPLEX SUBUNIT 12"/>
    <property type="match status" value="1"/>
</dbReference>
<keyword evidence="11" id="KW-0645">Protease</keyword>
<feature type="active site" description="Acyl-ester intermediate" evidence="7">
    <location>
        <position position="97"/>
    </location>
</feature>
<dbReference type="GO" id="GO:0009252">
    <property type="term" value="P:peptidoglycan biosynthetic process"/>
    <property type="evidence" value="ECO:0007669"/>
    <property type="project" value="UniProtKB-KW"/>
</dbReference>
<evidence type="ECO:0000259" key="10">
    <source>
        <dbReference type="Pfam" id="PF00768"/>
    </source>
</evidence>
<evidence type="ECO:0000256" key="6">
    <source>
        <dbReference type="ARBA" id="ARBA00023316"/>
    </source>
</evidence>
<dbReference type="PANTHER" id="PTHR21581">
    <property type="entry name" value="D-ALANYL-D-ALANINE CARBOXYPEPTIDASE"/>
    <property type="match status" value="1"/>
</dbReference>
<evidence type="ECO:0000313" key="11">
    <source>
        <dbReference type="EMBL" id="KKQ69661.1"/>
    </source>
</evidence>
<comment type="caution">
    <text evidence="11">The sequence shown here is derived from an EMBL/GenBank/DDBJ whole genome shotgun (WGS) entry which is preliminary data.</text>
</comment>
<dbReference type="STRING" id="1618490.US90_C0013G0002"/>
<accession>A0A0G0MXK8</accession>
<dbReference type="InterPro" id="IPR001967">
    <property type="entry name" value="Peptidase_S11_N"/>
</dbReference>
<keyword evidence="6" id="KW-0961">Cell wall biogenesis/degradation</keyword>
<evidence type="ECO:0000256" key="1">
    <source>
        <dbReference type="ARBA" id="ARBA00007164"/>
    </source>
</evidence>
<feature type="domain" description="Peptidase S11 D-alanyl-D-alanine carboxypeptidase A N-terminal" evidence="10">
    <location>
        <begin position="61"/>
        <end position="283"/>
    </location>
</feature>
<keyword evidence="4" id="KW-0133">Cell shape</keyword>
<keyword evidence="11" id="KW-0121">Carboxypeptidase</keyword>
<evidence type="ECO:0000256" key="9">
    <source>
        <dbReference type="RuleBase" id="RU004016"/>
    </source>
</evidence>
<evidence type="ECO:0000256" key="8">
    <source>
        <dbReference type="PIRSR" id="PIRSR618044-2"/>
    </source>
</evidence>
<organism evidence="11 12">
    <name type="scientific">Candidatus Shapirobacteria bacterium GW2011_GWE2_38_30</name>
    <dbReference type="NCBI Taxonomy" id="1618490"/>
    <lineage>
        <taxon>Bacteria</taxon>
        <taxon>Candidatus Shapironibacteriota</taxon>
    </lineage>
</organism>
<dbReference type="InterPro" id="IPR012338">
    <property type="entry name" value="Beta-lactam/transpept-like"/>
</dbReference>
<comment type="similarity">
    <text evidence="1 9">Belongs to the peptidase S11 family.</text>
</comment>
<name>A0A0G0MXK8_9BACT</name>
<feature type="binding site" evidence="8">
    <location>
        <position position="257"/>
    </location>
    <ligand>
        <name>substrate</name>
    </ligand>
</feature>
<proteinExistence type="inferred from homology"/>
<keyword evidence="3" id="KW-0378">Hydrolase</keyword>
<sequence>MNYVFIQKNRIFFLAIVLLLLLILFFLPSFSSWNNSTVKNTSSSAINLLNYQHPPIPQVDKTAVKPAISTPYYILVDVDTNKILLSNNPNSRIYPASVTKLATALTALNIYPLDEVITVKQEYNEGKVMELKANEKITIRSLVNALLIYSANDAAFNLATHNSDGISGFVSEMNKLAQNNGLKNTHFTNVDGLHHPDHYSTPYDLAQLGRSALKLETIRDTVKKTNLTVTDVDGYYIHTLTTTNELLGIVPEIEGLKTGWTPEADGCFVGLINFKGHYLISVVAVSQDRFGDTQKIIDWTKKYVYYQKYQP</sequence>
<dbReference type="AlphaFoldDB" id="A0A0G0MXK8"/>
<dbReference type="GO" id="GO:0006508">
    <property type="term" value="P:proteolysis"/>
    <property type="evidence" value="ECO:0007669"/>
    <property type="project" value="InterPro"/>
</dbReference>
<evidence type="ECO:0000256" key="3">
    <source>
        <dbReference type="ARBA" id="ARBA00022801"/>
    </source>
</evidence>
<evidence type="ECO:0000256" key="4">
    <source>
        <dbReference type="ARBA" id="ARBA00022960"/>
    </source>
</evidence>
<keyword evidence="5" id="KW-0573">Peptidoglycan synthesis</keyword>
<dbReference type="InterPro" id="IPR018044">
    <property type="entry name" value="Peptidase_S11"/>
</dbReference>
<feature type="active site" evidence="7">
    <location>
        <position position="150"/>
    </location>
</feature>
<evidence type="ECO:0000313" key="12">
    <source>
        <dbReference type="Proteomes" id="UP000034406"/>
    </source>
</evidence>
<keyword evidence="2" id="KW-0732">Signal</keyword>
<feature type="active site" description="Proton acceptor" evidence="7">
    <location>
        <position position="100"/>
    </location>
</feature>
<dbReference type="SUPFAM" id="SSF56601">
    <property type="entry name" value="beta-lactamase/transpeptidase-like"/>
    <property type="match status" value="1"/>
</dbReference>
<dbReference type="Proteomes" id="UP000034406">
    <property type="component" value="Unassembled WGS sequence"/>
</dbReference>
<dbReference type="PRINTS" id="PR00725">
    <property type="entry name" value="DADACBPTASE1"/>
</dbReference>
<dbReference type="GO" id="GO:0009002">
    <property type="term" value="F:serine-type D-Ala-D-Ala carboxypeptidase activity"/>
    <property type="evidence" value="ECO:0007669"/>
    <property type="project" value="InterPro"/>
</dbReference>